<dbReference type="PROSITE" id="PS51480">
    <property type="entry name" value="DHAL"/>
    <property type="match status" value="1"/>
</dbReference>
<dbReference type="Proteomes" id="UP000192722">
    <property type="component" value="Unassembled WGS sequence"/>
</dbReference>
<dbReference type="EMBL" id="MRWD01000027">
    <property type="protein sequence ID" value="ORJ20931.1"/>
    <property type="molecule type" value="Genomic_DNA"/>
</dbReference>
<dbReference type="InterPro" id="IPR004007">
    <property type="entry name" value="DhaL_dom"/>
</dbReference>
<dbReference type="SMART" id="SM01120">
    <property type="entry name" value="Dak2"/>
    <property type="match status" value="1"/>
</dbReference>
<dbReference type="GO" id="GO:0019563">
    <property type="term" value="P:glycerol catabolic process"/>
    <property type="evidence" value="ECO:0007669"/>
    <property type="project" value="TreeGrafter"/>
</dbReference>
<dbReference type="Proteomes" id="UP000705283">
    <property type="component" value="Unassembled WGS sequence"/>
</dbReference>
<keyword evidence="2" id="KW-0808">Transferase</keyword>
<dbReference type="Pfam" id="PF02734">
    <property type="entry name" value="Dak2"/>
    <property type="match status" value="1"/>
</dbReference>
<evidence type="ECO:0000256" key="6">
    <source>
        <dbReference type="ARBA" id="ARBA00023277"/>
    </source>
</evidence>
<dbReference type="InterPro" id="IPR036117">
    <property type="entry name" value="DhaL_dom_sf"/>
</dbReference>
<evidence type="ECO:0000256" key="4">
    <source>
        <dbReference type="ARBA" id="ARBA00022777"/>
    </source>
</evidence>
<dbReference type="GO" id="GO:0004371">
    <property type="term" value="F:glycerone kinase activity"/>
    <property type="evidence" value="ECO:0007669"/>
    <property type="project" value="InterPro"/>
</dbReference>
<protein>
    <submittedName>
        <fullName evidence="10">D-erythrulose kinase</fullName>
    </submittedName>
    <submittedName>
        <fullName evidence="9">Dihydroxyacetone kinase family protein</fullName>
    </submittedName>
</protein>
<keyword evidence="6" id="KW-0119">Carbohydrate metabolism</keyword>
<dbReference type="Gene3D" id="3.40.50.10440">
    <property type="entry name" value="Dihydroxyacetone kinase, domain 1"/>
    <property type="match status" value="1"/>
</dbReference>
<keyword evidence="4 9" id="KW-0418">Kinase</keyword>
<dbReference type="SUPFAM" id="SSF82549">
    <property type="entry name" value="DAK1/DegV-like"/>
    <property type="match status" value="1"/>
</dbReference>
<dbReference type="GO" id="GO:0005829">
    <property type="term" value="C:cytosol"/>
    <property type="evidence" value="ECO:0007669"/>
    <property type="project" value="TreeGrafter"/>
</dbReference>
<dbReference type="FunFam" id="3.30.1180.20:FF:000001">
    <property type="entry name" value="Dihydroxyacetone kinase 1"/>
    <property type="match status" value="1"/>
</dbReference>
<reference evidence="9" key="3">
    <citation type="submission" date="2020-11" db="EMBL/GenBank/DDBJ databases">
        <authorList>
            <person name="Lee S.D."/>
        </authorList>
    </citation>
    <scope>NUCLEOTIDE SEQUENCE</scope>
    <source>
        <strain evidence="9">SAP-2</strain>
    </source>
</reference>
<sequence length="586" mass="60462">MTYLFNKPSAFTNELIEGFVAAHAAKVRQVPGGVVRSTRSQPGSVAVVIGGGSGHYPAFAGLVGQGMAHGAAMGNLFASPSAQQICSVARAANNGGGVLLTFGNYAGDVLHFGLARDRLISEGIPCEIVLVTDDISSASKAEREKRRGVAGDLVVFKAASVAAEQGLSLEEVTRIARLANQRIRSFGVAFSGCTLPGADHPLFSVPQGKMALGMGIHGEPGIGESDIPTADELAEVLVKSLLDELPDDIASAKGQRVGVILNGLGSVKYEELFVVYRRIAQLLDEAGIVAVDAEVGEFVTSFNMAGASLTLFWLDDELEALWRAPADAPAFRKGSVIAAEPLAVQKIAETAAVSVPPASEASKKAAQCLVGVLNTLAQTVVTHADELGRIDAVAGDGDHGIGMERGALAAAEKAAEMQLRGAGAGTLLQQSADAWADRAGGTSGALWGMALNALGTVIGDEKYPDAHTVAEGVSKAKDGIMHFGKAKVGDKTLVDVLVPFSDTLSACVQRGDSFGAAWQQAAQEADVQAKATAHLRPKVGRARPLAEKSLGTPDAGAVSLALIVNALLPLFADKAGDGVKPREEKV</sequence>
<accession>A0AA40X1C7</accession>
<proteinExistence type="predicted"/>
<reference evidence="9" key="4">
    <citation type="submission" date="2022-09" db="EMBL/GenBank/DDBJ databases">
        <title>Rouxiella aceris sp. nov., isolated from tree sap and emended description of the genus Rhouxiella.</title>
        <authorList>
            <person name="Kim I.S."/>
        </authorList>
    </citation>
    <scope>NUCLEOTIDE SEQUENCE</scope>
    <source>
        <strain evidence="9">SAP-2</strain>
    </source>
</reference>
<evidence type="ECO:0000313" key="12">
    <source>
        <dbReference type="Proteomes" id="UP000705283"/>
    </source>
</evidence>
<dbReference type="Pfam" id="PF02733">
    <property type="entry name" value="Dak1"/>
    <property type="match status" value="1"/>
</dbReference>
<organism evidence="9 12">
    <name type="scientific">Rouxiella silvae</name>
    <dbReference type="NCBI Taxonomy" id="1646373"/>
    <lineage>
        <taxon>Bacteria</taxon>
        <taxon>Pseudomonadati</taxon>
        <taxon>Pseudomonadota</taxon>
        <taxon>Gammaproteobacteria</taxon>
        <taxon>Enterobacterales</taxon>
        <taxon>Yersiniaceae</taxon>
        <taxon>Rouxiella</taxon>
    </lineage>
</organism>
<dbReference type="PANTHER" id="PTHR28629:SF4">
    <property type="entry name" value="TRIOKINASE_FMN CYCLASE"/>
    <property type="match status" value="1"/>
</dbReference>
<evidence type="ECO:0000259" key="8">
    <source>
        <dbReference type="PROSITE" id="PS51481"/>
    </source>
</evidence>
<dbReference type="Gene3D" id="1.25.40.340">
    <property type="match status" value="1"/>
</dbReference>
<comment type="caution">
    <text evidence="9">The sequence shown here is derived from an EMBL/GenBank/DDBJ whole genome shotgun (WGS) entry which is preliminary data.</text>
</comment>
<dbReference type="GO" id="GO:0019200">
    <property type="term" value="F:carbohydrate kinase activity"/>
    <property type="evidence" value="ECO:0007669"/>
    <property type="project" value="UniProtKB-ARBA"/>
</dbReference>
<name>A0AA40X1C7_9GAMM</name>
<dbReference type="FunFam" id="3.40.50.10440:FF:000003">
    <property type="entry name" value="Homodimeric dihydroxyacetone kinase"/>
    <property type="match status" value="1"/>
</dbReference>
<evidence type="ECO:0000256" key="2">
    <source>
        <dbReference type="ARBA" id="ARBA00022679"/>
    </source>
</evidence>
<evidence type="ECO:0000313" key="10">
    <source>
        <dbReference type="EMBL" id="ORJ20931.1"/>
    </source>
</evidence>
<dbReference type="SUPFAM" id="SSF101473">
    <property type="entry name" value="DhaL-like"/>
    <property type="match status" value="1"/>
</dbReference>
<reference evidence="10" key="1">
    <citation type="submission" date="2016-12" db="EMBL/GenBank/DDBJ databases">
        <authorList>
            <person name="Le Fleche-Mateos A."/>
        </authorList>
    </citation>
    <scope>NUCLEOTIDE SEQUENCE</scope>
    <source>
        <strain evidence="10">213</strain>
    </source>
</reference>
<dbReference type="FunFam" id="1.25.40.340:FF:000002">
    <property type="entry name" value="Dihydroxyacetone kinase, L subunit"/>
    <property type="match status" value="1"/>
</dbReference>
<feature type="domain" description="DhaL" evidence="7">
    <location>
        <begin position="367"/>
        <end position="569"/>
    </location>
</feature>
<evidence type="ECO:0000256" key="1">
    <source>
        <dbReference type="ARBA" id="ARBA00005007"/>
    </source>
</evidence>
<dbReference type="PROSITE" id="PS51481">
    <property type="entry name" value="DHAK"/>
    <property type="match status" value="1"/>
</dbReference>
<dbReference type="GO" id="GO:0071322">
    <property type="term" value="P:cellular response to carbohydrate stimulus"/>
    <property type="evidence" value="ECO:0007669"/>
    <property type="project" value="UniProtKB-ARBA"/>
</dbReference>
<evidence type="ECO:0000313" key="9">
    <source>
        <dbReference type="EMBL" id="MBF6636758.1"/>
    </source>
</evidence>
<dbReference type="InterPro" id="IPR050861">
    <property type="entry name" value="Dihydroxyacetone_Kinase"/>
</dbReference>
<evidence type="ECO:0000313" key="11">
    <source>
        <dbReference type="Proteomes" id="UP000192722"/>
    </source>
</evidence>
<keyword evidence="5" id="KW-0067">ATP-binding</keyword>
<dbReference type="Gene3D" id="3.30.1180.20">
    <property type="entry name" value="Dihydroxyacetone kinase, domain 2"/>
    <property type="match status" value="1"/>
</dbReference>
<dbReference type="AlphaFoldDB" id="A0AA40X1C7"/>
<evidence type="ECO:0000259" key="7">
    <source>
        <dbReference type="PROSITE" id="PS51480"/>
    </source>
</evidence>
<dbReference type="GO" id="GO:0005524">
    <property type="term" value="F:ATP binding"/>
    <property type="evidence" value="ECO:0007669"/>
    <property type="project" value="UniProtKB-KW"/>
</dbReference>
<keyword evidence="11" id="KW-1185">Reference proteome</keyword>
<reference evidence="10 11" key="2">
    <citation type="journal article" date="2017" name="Int. J. Syst. Evol. Microbiol.">
        <title>Rouxiella badensis sp. nov. and Rouxiella silvae sp. nov. isolated from peat bog soil in Germany and emendation of the genus description.</title>
        <authorList>
            <person name="Le Fleche-Mateos A."/>
            <person name="Kugler J.H."/>
            <person name="Hansen S.H."/>
            <person name="Syldatk C."/>
            <person name="Hausmann R."/>
            <person name="Lomprez F."/>
            <person name="Vandenbogaert M."/>
            <person name="Manuguerra J.C."/>
            <person name="Grimont P.A."/>
        </authorList>
    </citation>
    <scope>NUCLEOTIDE SEQUENCE [LARGE SCALE GENOMIC DNA]</scope>
    <source>
        <strain evidence="10 11">213</strain>
    </source>
</reference>
<keyword evidence="3" id="KW-0547">Nucleotide-binding</keyword>
<comment type="pathway">
    <text evidence="1">Carbohydrate metabolism.</text>
</comment>
<dbReference type="EMBL" id="JADMKS010000003">
    <property type="protein sequence ID" value="MBF6636758.1"/>
    <property type="molecule type" value="Genomic_DNA"/>
</dbReference>
<evidence type="ECO:0000256" key="5">
    <source>
        <dbReference type="ARBA" id="ARBA00022840"/>
    </source>
</evidence>
<feature type="domain" description="DhaK" evidence="8">
    <location>
        <begin position="7"/>
        <end position="331"/>
    </location>
</feature>
<dbReference type="NCBIfam" id="NF011049">
    <property type="entry name" value="PRK14479.1"/>
    <property type="match status" value="1"/>
</dbReference>
<dbReference type="InterPro" id="IPR004006">
    <property type="entry name" value="DhaK_dom"/>
</dbReference>
<dbReference type="GO" id="GO:0030246">
    <property type="term" value="F:carbohydrate binding"/>
    <property type="evidence" value="ECO:0007669"/>
    <property type="project" value="UniProtKB-ARBA"/>
</dbReference>
<gene>
    <name evidence="10" type="ORF">BS639_12670</name>
    <name evidence="9" type="ORF">ITX54_08855</name>
</gene>
<dbReference type="PANTHER" id="PTHR28629">
    <property type="entry name" value="TRIOKINASE/FMN CYCLASE"/>
    <property type="match status" value="1"/>
</dbReference>
<dbReference type="RefSeq" id="WP_084983234.1">
    <property type="nucleotide sequence ID" value="NZ_CBCSCF010000008.1"/>
</dbReference>
<dbReference type="GO" id="GO:0009758">
    <property type="term" value="P:carbohydrate utilization"/>
    <property type="evidence" value="ECO:0007669"/>
    <property type="project" value="UniProtKB-ARBA"/>
</dbReference>
<evidence type="ECO:0000256" key="3">
    <source>
        <dbReference type="ARBA" id="ARBA00022741"/>
    </source>
</evidence>